<feature type="transmembrane region" description="Helical" evidence="7">
    <location>
        <begin position="277"/>
        <end position="299"/>
    </location>
</feature>
<keyword evidence="6 7" id="KW-0472">Membrane</keyword>
<feature type="transmembrane region" description="Helical" evidence="7">
    <location>
        <begin position="311"/>
        <end position="330"/>
    </location>
</feature>
<protein>
    <submittedName>
        <fullName evidence="9">MFS transporter</fullName>
    </submittedName>
</protein>
<dbReference type="PANTHER" id="PTHR23513:SF6">
    <property type="entry name" value="MAJOR FACILITATOR SUPERFAMILY ASSOCIATED DOMAIN-CONTAINING PROTEIN"/>
    <property type="match status" value="1"/>
</dbReference>
<dbReference type="InterPro" id="IPR036259">
    <property type="entry name" value="MFS_trans_sf"/>
</dbReference>
<feature type="transmembrane region" description="Helical" evidence="7">
    <location>
        <begin position="41"/>
        <end position="61"/>
    </location>
</feature>
<feature type="domain" description="Major facilitator superfamily (MFS) profile" evidence="8">
    <location>
        <begin position="29"/>
        <end position="427"/>
    </location>
</feature>
<evidence type="ECO:0000256" key="4">
    <source>
        <dbReference type="ARBA" id="ARBA00022692"/>
    </source>
</evidence>
<comment type="caution">
    <text evidence="9">The sequence shown here is derived from an EMBL/GenBank/DDBJ whole genome shotgun (WGS) entry which is preliminary data.</text>
</comment>
<proteinExistence type="predicted"/>
<dbReference type="RefSeq" id="WP_372567377.1">
    <property type="nucleotide sequence ID" value="NZ_JBGOSP010000064.1"/>
</dbReference>
<evidence type="ECO:0000256" key="1">
    <source>
        <dbReference type="ARBA" id="ARBA00004651"/>
    </source>
</evidence>
<dbReference type="InterPro" id="IPR010290">
    <property type="entry name" value="TM_effector"/>
</dbReference>
<feature type="transmembrane region" description="Helical" evidence="7">
    <location>
        <begin position="377"/>
        <end position="399"/>
    </location>
</feature>
<dbReference type="Pfam" id="PF05977">
    <property type="entry name" value="MFS_3"/>
    <property type="match status" value="1"/>
</dbReference>
<keyword evidence="2" id="KW-0813">Transport</keyword>
<feature type="transmembrane region" description="Helical" evidence="7">
    <location>
        <begin position="336"/>
        <end position="356"/>
    </location>
</feature>
<dbReference type="InterPro" id="IPR020846">
    <property type="entry name" value="MFS_dom"/>
</dbReference>
<reference evidence="9 10" key="1">
    <citation type="submission" date="2024-08" db="EMBL/GenBank/DDBJ databases">
        <title>Genome sequence of Streptomyces aureus CACIA-1.46HGO.</title>
        <authorList>
            <person name="Evangelista-Martinez Z."/>
        </authorList>
    </citation>
    <scope>NUCLEOTIDE SEQUENCE [LARGE SCALE GENOMIC DNA]</scope>
    <source>
        <strain evidence="9 10">CACIA-1.46HGO</strain>
    </source>
</reference>
<dbReference type="Proteomes" id="UP001571476">
    <property type="component" value="Unassembled WGS sequence"/>
</dbReference>
<evidence type="ECO:0000259" key="8">
    <source>
        <dbReference type="PROSITE" id="PS50850"/>
    </source>
</evidence>
<keyword evidence="5 7" id="KW-1133">Transmembrane helix</keyword>
<keyword evidence="4 7" id="KW-0812">Transmembrane</keyword>
<evidence type="ECO:0000256" key="3">
    <source>
        <dbReference type="ARBA" id="ARBA00022475"/>
    </source>
</evidence>
<keyword evidence="10" id="KW-1185">Reference proteome</keyword>
<gene>
    <name evidence="9" type="ORF">ACEG43_46945</name>
</gene>
<dbReference type="Gene3D" id="1.20.1250.20">
    <property type="entry name" value="MFS general substrate transporter like domains"/>
    <property type="match status" value="1"/>
</dbReference>
<feature type="transmembrane region" description="Helical" evidence="7">
    <location>
        <begin position="405"/>
        <end position="422"/>
    </location>
</feature>
<sequence>MAPSEPVSPTDEGSGASAVWLHFFCGHPQFLRLWSAHTATAFGQAITTVALPLTAITVLHASPFEMGLLSTLTLLPQLLLGLFVGVWLDRVSRRRALIAANVLRAAVLVAIPTLAALHLLYTGPLLAAAFALGVFILVADVADLSMLPDLVEGEGLVRANSATVFSLSLANSTGPSVAGALAQGIGAPFALTVNGFLALVAAAFGWSVQEPPRPARPDAAAGTALRAVRAEVAEGVRELFRTRTVRALAGSATIGAFAGSLQAPLLVLYFVRSLHLSSLLVGVAITASGAASVLGALLGPRVTARLGLGPTYVLGQAAVCVGGFTIAAIGGPGLTAVLLVALGQLMVGLGTPLYAIQQRAIRQALTPGALMGRVQASWRFFVYGAQAIGAILGGALATAVGLRTAIAVSASLMLTAVCYTLASPLRRLATIPCPAVQHD</sequence>
<evidence type="ECO:0000313" key="10">
    <source>
        <dbReference type="Proteomes" id="UP001571476"/>
    </source>
</evidence>
<evidence type="ECO:0000256" key="5">
    <source>
        <dbReference type="ARBA" id="ARBA00022989"/>
    </source>
</evidence>
<dbReference type="SUPFAM" id="SSF103473">
    <property type="entry name" value="MFS general substrate transporter"/>
    <property type="match status" value="1"/>
</dbReference>
<accession>A0ABV4T130</accession>
<dbReference type="CDD" id="cd06173">
    <property type="entry name" value="MFS_MefA_like"/>
    <property type="match status" value="1"/>
</dbReference>
<evidence type="ECO:0000313" key="9">
    <source>
        <dbReference type="EMBL" id="MFA3843559.1"/>
    </source>
</evidence>
<evidence type="ECO:0000256" key="7">
    <source>
        <dbReference type="SAM" id="Phobius"/>
    </source>
</evidence>
<dbReference type="PROSITE" id="PS50850">
    <property type="entry name" value="MFS"/>
    <property type="match status" value="1"/>
</dbReference>
<feature type="transmembrane region" description="Helical" evidence="7">
    <location>
        <begin position="247"/>
        <end position="271"/>
    </location>
</feature>
<organism evidence="9 10">
    <name type="scientific">Streptomyces aureus</name>
    <dbReference type="NCBI Taxonomy" id="193461"/>
    <lineage>
        <taxon>Bacteria</taxon>
        <taxon>Bacillati</taxon>
        <taxon>Actinomycetota</taxon>
        <taxon>Actinomycetes</taxon>
        <taxon>Kitasatosporales</taxon>
        <taxon>Streptomycetaceae</taxon>
        <taxon>Streptomyces</taxon>
    </lineage>
</organism>
<feature type="transmembrane region" description="Helical" evidence="7">
    <location>
        <begin position="127"/>
        <end position="147"/>
    </location>
</feature>
<comment type="subcellular location">
    <subcellularLocation>
        <location evidence="1">Cell membrane</location>
        <topology evidence="1">Multi-pass membrane protein</topology>
    </subcellularLocation>
</comment>
<feature type="transmembrane region" description="Helical" evidence="7">
    <location>
        <begin position="67"/>
        <end position="88"/>
    </location>
</feature>
<evidence type="ECO:0000256" key="6">
    <source>
        <dbReference type="ARBA" id="ARBA00023136"/>
    </source>
</evidence>
<dbReference type="EMBL" id="JBGOSP010000064">
    <property type="protein sequence ID" value="MFA3843559.1"/>
    <property type="molecule type" value="Genomic_DNA"/>
</dbReference>
<name>A0ABV4T130_9ACTN</name>
<feature type="transmembrane region" description="Helical" evidence="7">
    <location>
        <begin position="187"/>
        <end position="206"/>
    </location>
</feature>
<keyword evidence="3" id="KW-1003">Cell membrane</keyword>
<dbReference type="PANTHER" id="PTHR23513">
    <property type="entry name" value="INTEGRAL MEMBRANE EFFLUX PROTEIN-RELATED"/>
    <property type="match status" value="1"/>
</dbReference>
<evidence type="ECO:0000256" key="2">
    <source>
        <dbReference type="ARBA" id="ARBA00022448"/>
    </source>
</evidence>